<dbReference type="OrthoDB" id="9785326at2"/>
<protein>
    <submittedName>
        <fullName evidence="3">VacJ family lipoprotein</fullName>
    </submittedName>
</protein>
<name>A0A3E0TU87_9GAMM</name>
<dbReference type="AlphaFoldDB" id="A0A3E0TU87"/>
<proteinExistence type="inferred from homology"/>
<comment type="caution">
    <text evidence="3">The sequence shown here is derived from an EMBL/GenBank/DDBJ whole genome shotgun (WGS) entry which is preliminary data.</text>
</comment>
<evidence type="ECO:0000256" key="2">
    <source>
        <dbReference type="ARBA" id="ARBA00022729"/>
    </source>
</evidence>
<dbReference type="InterPro" id="IPR007428">
    <property type="entry name" value="MlaA"/>
</dbReference>
<dbReference type="GO" id="GO:0120010">
    <property type="term" value="P:intermembrane phospholipid transfer"/>
    <property type="evidence" value="ECO:0007669"/>
    <property type="project" value="TreeGrafter"/>
</dbReference>
<evidence type="ECO:0000256" key="1">
    <source>
        <dbReference type="ARBA" id="ARBA00010634"/>
    </source>
</evidence>
<dbReference type="GO" id="GO:0016020">
    <property type="term" value="C:membrane"/>
    <property type="evidence" value="ECO:0007669"/>
    <property type="project" value="InterPro"/>
</dbReference>
<dbReference type="PANTHER" id="PTHR30035">
    <property type="entry name" value="LIPOPROTEIN VACJ-RELATED"/>
    <property type="match status" value="1"/>
</dbReference>
<dbReference type="EMBL" id="QUOU01000001">
    <property type="protein sequence ID" value="REL28241.1"/>
    <property type="molecule type" value="Genomic_DNA"/>
</dbReference>
<dbReference type="Pfam" id="PF04333">
    <property type="entry name" value="MlaA"/>
    <property type="match status" value="1"/>
</dbReference>
<dbReference type="PANTHER" id="PTHR30035:SF3">
    <property type="entry name" value="INTERMEMBRANE PHOSPHOLIPID TRANSPORT SYSTEM LIPOPROTEIN MLAA"/>
    <property type="match status" value="1"/>
</dbReference>
<accession>A0A3E0TU87</accession>
<evidence type="ECO:0000313" key="3">
    <source>
        <dbReference type="EMBL" id="REL28241.1"/>
    </source>
</evidence>
<keyword evidence="2" id="KW-0732">Signal</keyword>
<sequence>MSQLCQQSQRSQLGQRTKFVCSAFIAILLSACSAQPKLSQDALPPRVEIAEDIKEHSLFERYADPFEGFNRRMYYFNAKADEYVLLPVVAGYKAITPDPVERGVNNFFSNLGELPTLANALLQLKFDVALTTFSRFTLNSTIGLAGLFDVASSMGIAEQNEDFGQTLGYWGVGSGPYLVLPLLGPSSVRDATGLGLDTLAYKALVSELGLTPEEELILDSLRSIDARANVPFMYYQTGSAFEYDRVKLLYMKFRELQIKR</sequence>
<keyword evidence="3" id="KW-0449">Lipoprotein</keyword>
<dbReference type="PRINTS" id="PR01805">
    <property type="entry name" value="VACJLIPOPROT"/>
</dbReference>
<dbReference type="Proteomes" id="UP000256478">
    <property type="component" value="Unassembled WGS sequence"/>
</dbReference>
<organism evidence="3 4">
    <name type="scientific">Thalassotalea euphylliae</name>
    <dbReference type="NCBI Taxonomy" id="1655234"/>
    <lineage>
        <taxon>Bacteria</taxon>
        <taxon>Pseudomonadati</taxon>
        <taxon>Pseudomonadota</taxon>
        <taxon>Gammaproteobacteria</taxon>
        <taxon>Alteromonadales</taxon>
        <taxon>Colwelliaceae</taxon>
        <taxon>Thalassotalea</taxon>
    </lineage>
</organism>
<comment type="similarity">
    <text evidence="1">Belongs to the MlaA family.</text>
</comment>
<reference evidence="3 4" key="1">
    <citation type="submission" date="2018-08" db="EMBL/GenBank/DDBJ databases">
        <title>Thalassotalea euphylliae genome.</title>
        <authorList>
            <person name="Summers S."/>
            <person name="Rice S.A."/>
            <person name="Freckelton M.L."/>
            <person name="Nedved B.T."/>
            <person name="Hadfield M.G."/>
        </authorList>
    </citation>
    <scope>NUCLEOTIDE SEQUENCE [LARGE SCALE GENOMIC DNA]</scope>
    <source>
        <strain evidence="3 4">H1</strain>
    </source>
</reference>
<dbReference type="RefSeq" id="WP_116009288.1">
    <property type="nucleotide sequence ID" value="NZ_QUOU01000001.1"/>
</dbReference>
<evidence type="ECO:0000313" key="4">
    <source>
        <dbReference type="Proteomes" id="UP000256478"/>
    </source>
</evidence>
<gene>
    <name evidence="3" type="ORF">DXX93_17810</name>
</gene>